<keyword evidence="3" id="KW-0808">Transferase</keyword>
<evidence type="ECO:0000256" key="1">
    <source>
        <dbReference type="ARBA" id="ARBA00007137"/>
    </source>
</evidence>
<dbReference type="AlphaFoldDB" id="A0A4P9C8Y8"/>
<reference evidence="4 5" key="1">
    <citation type="submission" date="2018-05" db="EMBL/GenBank/DDBJ databases">
        <title>Genome comparison of Eubacterium sp.</title>
        <authorList>
            <person name="Feng Y."/>
            <person name="Sanchez-Andrea I."/>
            <person name="Stams A.J.M."/>
            <person name="De Vos W.M."/>
        </authorList>
    </citation>
    <scope>NUCLEOTIDE SEQUENCE [LARGE SCALE GENOMIC DNA]</scope>
    <source>
        <strain evidence="4 5">YI</strain>
    </source>
</reference>
<accession>A0A4P9C8Y8</accession>
<dbReference type="GO" id="GO:0008168">
    <property type="term" value="F:methyltransferase activity"/>
    <property type="evidence" value="ECO:0007669"/>
    <property type="project" value="UniProtKB-KW"/>
</dbReference>
<sequence length="479" mass="53809">MKNYENYISKSEIEKIHEYTLRILSEIGIKFEHEGALTLFKKHGARVENETVFIPESLLNEVLKYAKKQFTIKSCKGNLEIGSGQQYGVPILGNVYRHHNHGGIKKMTNQDVIDQFKLSDTSDITKVSTMNYFLSYDDSYSENQKVFGNVAMVLKYSQKPMLMSAPNTFIIDSKEKGSEAYRKSLELVNRFEGTEGTHSAYVVNTLSPLTLDHDPIERIFILAETQQAMIITPCAMPLMTAPPSLASMIAMTNAEILAGYTLAKLVNPDANIVYGNTSAATDMRTIQLAIGSPECSLVIYAVAGLADLYGLPFRTGGSLSDAKELDVQAGAESMMNILTTRNAGADIVFHTCGCMGSFNVSDFEKFLVDEEIHHMACRMTEGINCNDENFCFDLLKKTGPRGVFLKGRTPKMYREEVYLPKYFNKDDPNQWQNKGSISVNDRVEDEVKKRLESFVPADITKEQAEILNPYIHEKYRDML</sequence>
<evidence type="ECO:0008006" key="6">
    <source>
        <dbReference type="Google" id="ProtNLM"/>
    </source>
</evidence>
<organism evidence="4 5">
    <name type="scientific">Eubacterium maltosivorans</name>
    <dbReference type="NCBI Taxonomy" id="2041044"/>
    <lineage>
        <taxon>Bacteria</taxon>
        <taxon>Bacillati</taxon>
        <taxon>Bacillota</taxon>
        <taxon>Clostridia</taxon>
        <taxon>Eubacteriales</taxon>
        <taxon>Eubacteriaceae</taxon>
        <taxon>Eubacterium</taxon>
    </lineage>
</organism>
<protein>
    <recommendedName>
        <fullName evidence="6">Trimethylamine methyltransferase</fullName>
    </recommendedName>
</protein>
<dbReference type="RefSeq" id="WP_096918565.1">
    <property type="nucleotide sequence ID" value="NZ_CP029487.1"/>
</dbReference>
<dbReference type="Proteomes" id="UP000218387">
    <property type="component" value="Chromosome"/>
</dbReference>
<keyword evidence="2" id="KW-0489">Methyltransferase</keyword>
<evidence type="ECO:0000313" key="5">
    <source>
        <dbReference type="Proteomes" id="UP000218387"/>
    </source>
</evidence>
<dbReference type="Gene3D" id="3.20.20.480">
    <property type="entry name" value="Trimethylamine methyltransferase-like"/>
    <property type="match status" value="1"/>
</dbReference>
<comment type="similarity">
    <text evidence="1">Belongs to the trimethylamine methyltransferase family.</text>
</comment>
<keyword evidence="5" id="KW-1185">Reference proteome</keyword>
<name>A0A4P9C8Y8_EUBML</name>
<dbReference type="EMBL" id="CP029487">
    <property type="protein sequence ID" value="QCT71904.1"/>
    <property type="molecule type" value="Genomic_DNA"/>
</dbReference>
<evidence type="ECO:0000256" key="3">
    <source>
        <dbReference type="ARBA" id="ARBA00022679"/>
    </source>
</evidence>
<dbReference type="InterPro" id="IPR010426">
    <property type="entry name" value="MTTB_MeTrfase"/>
</dbReference>
<dbReference type="InterPro" id="IPR038601">
    <property type="entry name" value="MttB-like_sf"/>
</dbReference>
<dbReference type="Pfam" id="PF06253">
    <property type="entry name" value="MTTB"/>
    <property type="match status" value="1"/>
</dbReference>
<evidence type="ECO:0000313" key="4">
    <source>
        <dbReference type="EMBL" id="QCT71904.1"/>
    </source>
</evidence>
<evidence type="ECO:0000256" key="2">
    <source>
        <dbReference type="ARBA" id="ARBA00022603"/>
    </source>
</evidence>
<proteinExistence type="inferred from homology"/>
<dbReference type="GO" id="GO:0015948">
    <property type="term" value="P:methanogenesis"/>
    <property type="evidence" value="ECO:0007669"/>
    <property type="project" value="InterPro"/>
</dbReference>
<dbReference type="GO" id="GO:0032259">
    <property type="term" value="P:methylation"/>
    <property type="evidence" value="ECO:0007669"/>
    <property type="project" value="UniProtKB-KW"/>
</dbReference>
<dbReference type="KEGG" id="emt:CPZ25_011370"/>
<gene>
    <name evidence="4" type="ORF">CPZ25_011370</name>
</gene>